<dbReference type="AlphaFoldDB" id="A0A8U0A9L7"/>
<reference evidence="1" key="1">
    <citation type="submission" date="2022-04" db="EMBL/GenBank/DDBJ databases">
        <title>Halocatena sp. nov., isolated from a salt lake.</title>
        <authorList>
            <person name="Cui H.-L."/>
        </authorList>
    </citation>
    <scope>NUCLEOTIDE SEQUENCE</scope>
    <source>
        <strain evidence="1">AD-1</strain>
        <plasmid evidence="1">unnamed3</plasmid>
    </source>
</reference>
<dbReference type="GeneID" id="71929885"/>
<gene>
    <name evidence="1" type="ORF">MW046_17520</name>
</gene>
<name>A0A8U0A9L7_9EURY</name>
<protein>
    <submittedName>
        <fullName evidence="1">Uncharacterized protein</fullName>
    </submittedName>
</protein>
<evidence type="ECO:0000313" key="2">
    <source>
        <dbReference type="Proteomes" id="UP000831768"/>
    </source>
</evidence>
<dbReference type="KEGG" id="haad:MW046_17520"/>
<keyword evidence="1" id="KW-0614">Plasmid</keyword>
<accession>A0A8U0A9L7</accession>
<geneLocation type="plasmid" evidence="1 2">
    <name>unnamed3</name>
</geneLocation>
<dbReference type="EMBL" id="CP096022">
    <property type="protein sequence ID" value="UPM45158.1"/>
    <property type="molecule type" value="Genomic_DNA"/>
</dbReference>
<dbReference type="RefSeq" id="WP_247995812.1">
    <property type="nucleotide sequence ID" value="NZ_CP096022.1"/>
</dbReference>
<keyword evidence="2" id="KW-1185">Reference proteome</keyword>
<organism evidence="1 2">
    <name type="scientific">Halocatena salina</name>
    <dbReference type="NCBI Taxonomy" id="2934340"/>
    <lineage>
        <taxon>Archaea</taxon>
        <taxon>Methanobacteriati</taxon>
        <taxon>Methanobacteriota</taxon>
        <taxon>Stenosarchaea group</taxon>
        <taxon>Halobacteria</taxon>
        <taxon>Halobacteriales</taxon>
        <taxon>Natronomonadaceae</taxon>
        <taxon>Halocatena</taxon>
    </lineage>
</organism>
<sequence length="90" mass="10057">MEPNDGHVWFSLIDADRPRGSSDADEAVISDRSYRQYVRVAVCNSIYRGVQHSSDHPVTGTDSSDRTIPTIMYGGHPDRLLVSTDRHQNA</sequence>
<proteinExistence type="predicted"/>
<evidence type="ECO:0000313" key="1">
    <source>
        <dbReference type="EMBL" id="UPM45158.1"/>
    </source>
</evidence>
<dbReference type="Proteomes" id="UP000831768">
    <property type="component" value="Plasmid unnamed3"/>
</dbReference>